<dbReference type="PRINTS" id="PR00409">
    <property type="entry name" value="PHDIOXRDTASE"/>
</dbReference>
<dbReference type="InterPro" id="IPR008333">
    <property type="entry name" value="Cbr1-like_FAD-bd_dom"/>
</dbReference>
<dbReference type="CDD" id="cd00207">
    <property type="entry name" value="fer2"/>
    <property type="match status" value="1"/>
</dbReference>
<dbReference type="SUPFAM" id="SSF63380">
    <property type="entry name" value="Riboflavin synthase domain-like"/>
    <property type="match status" value="1"/>
</dbReference>
<dbReference type="PANTHER" id="PTHR47354">
    <property type="entry name" value="NADH OXIDOREDUCTASE HCR"/>
    <property type="match status" value="1"/>
</dbReference>
<dbReference type="PROSITE" id="PS51085">
    <property type="entry name" value="2FE2S_FER_2"/>
    <property type="match status" value="1"/>
</dbReference>
<feature type="domain" description="FAD-binding FR-type" evidence="2">
    <location>
        <begin position="4"/>
        <end position="104"/>
    </location>
</feature>
<dbReference type="RefSeq" id="WP_185778858.1">
    <property type="nucleotide sequence ID" value="NZ_JACJUU010000002.1"/>
</dbReference>
<reference evidence="3 4" key="1">
    <citation type="submission" date="2020-08" db="EMBL/GenBank/DDBJ databases">
        <title>Paraeoetvoesia sp. YC-7-48 draft genome sequence.</title>
        <authorList>
            <person name="Yao L."/>
        </authorList>
    </citation>
    <scope>NUCLEOTIDE SEQUENCE [LARGE SCALE GENOMIC DNA]</scope>
    <source>
        <strain evidence="4">YC-7-48</strain>
    </source>
</reference>
<evidence type="ECO:0000313" key="4">
    <source>
        <dbReference type="Proteomes" id="UP000545386"/>
    </source>
</evidence>
<dbReference type="PANTHER" id="PTHR47354:SF2">
    <property type="entry name" value="BLR2392 PROTEIN"/>
    <property type="match status" value="1"/>
</dbReference>
<dbReference type="EMBL" id="JACJUU010000002">
    <property type="protein sequence ID" value="MBC2769064.1"/>
    <property type="molecule type" value="Genomic_DNA"/>
</dbReference>
<dbReference type="SUPFAM" id="SSF52343">
    <property type="entry name" value="Ferredoxin reductase-like, C-terminal NADP-linked domain"/>
    <property type="match status" value="1"/>
</dbReference>
<dbReference type="GO" id="GO:0016491">
    <property type="term" value="F:oxidoreductase activity"/>
    <property type="evidence" value="ECO:0007669"/>
    <property type="project" value="InterPro"/>
</dbReference>
<comment type="caution">
    <text evidence="3">The sequence shown here is derived from an EMBL/GenBank/DDBJ whole genome shotgun (WGS) entry which is preliminary data.</text>
</comment>
<keyword evidence="4" id="KW-1185">Reference proteome</keyword>
<dbReference type="InterPro" id="IPR006058">
    <property type="entry name" value="2Fe2S_fd_BS"/>
</dbReference>
<dbReference type="CDD" id="cd06185">
    <property type="entry name" value="PDR_like"/>
    <property type="match status" value="1"/>
</dbReference>
<feature type="domain" description="2Fe-2S ferredoxin-type" evidence="1">
    <location>
        <begin position="228"/>
        <end position="321"/>
    </location>
</feature>
<proteinExistence type="predicted"/>
<dbReference type="Gene3D" id="3.40.50.80">
    <property type="entry name" value="Nucleotide-binding domain of ferredoxin-NADP reductase (FNR) module"/>
    <property type="match status" value="1"/>
</dbReference>
<dbReference type="SUPFAM" id="SSF54292">
    <property type="entry name" value="2Fe-2S ferredoxin-like"/>
    <property type="match status" value="1"/>
</dbReference>
<dbReference type="Proteomes" id="UP000545386">
    <property type="component" value="Unassembled WGS sequence"/>
</dbReference>
<dbReference type="PROSITE" id="PS00197">
    <property type="entry name" value="2FE2S_FER_1"/>
    <property type="match status" value="1"/>
</dbReference>
<accession>A0A842HMD6</accession>
<protein>
    <submittedName>
        <fullName evidence="3">Oxidoreductase</fullName>
    </submittedName>
</protein>
<dbReference type="InterPro" id="IPR012675">
    <property type="entry name" value="Beta-grasp_dom_sf"/>
</dbReference>
<evidence type="ECO:0000259" key="1">
    <source>
        <dbReference type="PROSITE" id="PS51085"/>
    </source>
</evidence>
<gene>
    <name evidence="3" type="ORF">GTU67_03930</name>
</gene>
<dbReference type="InterPro" id="IPR017938">
    <property type="entry name" value="Riboflavin_synthase-like_b-brl"/>
</dbReference>
<dbReference type="PROSITE" id="PS51384">
    <property type="entry name" value="FAD_FR"/>
    <property type="match status" value="1"/>
</dbReference>
<dbReference type="InterPro" id="IPR017927">
    <property type="entry name" value="FAD-bd_FR_type"/>
</dbReference>
<dbReference type="Pfam" id="PF00970">
    <property type="entry name" value="FAD_binding_6"/>
    <property type="match status" value="1"/>
</dbReference>
<dbReference type="InterPro" id="IPR036010">
    <property type="entry name" value="2Fe-2S_ferredoxin-like_sf"/>
</dbReference>
<dbReference type="InterPro" id="IPR001041">
    <property type="entry name" value="2Fe-2S_ferredoxin-type"/>
</dbReference>
<dbReference type="Pfam" id="PF00111">
    <property type="entry name" value="Fer2"/>
    <property type="match status" value="1"/>
</dbReference>
<dbReference type="Gene3D" id="2.40.30.10">
    <property type="entry name" value="Translation factors"/>
    <property type="match status" value="1"/>
</dbReference>
<dbReference type="GO" id="GO:0051537">
    <property type="term" value="F:2 iron, 2 sulfur cluster binding"/>
    <property type="evidence" value="ECO:0007669"/>
    <property type="project" value="InterPro"/>
</dbReference>
<dbReference type="InterPro" id="IPR050415">
    <property type="entry name" value="MRET"/>
</dbReference>
<sequence length="336" mass="36187">MNGLTWFDTQVVQARDLTPTVREFTLQFPQAVTAAAGAHINVQVMVGNLPETRSYSIVDSHPNGHVVIAVKAVDASRGGSQYMRLLKPGTRLRASEPVSLFEPAWNAPEVLLLAGGIGVTPLVSHARALTQRRRPVRMAYLVRNAQEQAYADPLRDLLGEALDIHVADADPAPDLHALISALPPDGQLAMCGPIGLMEAVRSIWAQQGRSRANLRYETFGASGHHPTQAFTVHVPRLGIDVNVGTGQTMLDALNAAGVATLSNCRRGECGLCSVDIIAANGTIDHRDVFYSPAQQAEQRKMCACVSRIAGGSVTIEPAWRGDPDWGRPEILQRTTS</sequence>
<dbReference type="Gene3D" id="3.10.20.30">
    <property type="match status" value="1"/>
</dbReference>
<evidence type="ECO:0000259" key="2">
    <source>
        <dbReference type="PROSITE" id="PS51384"/>
    </source>
</evidence>
<dbReference type="InterPro" id="IPR039261">
    <property type="entry name" value="FNR_nucleotide-bd"/>
</dbReference>
<evidence type="ECO:0000313" key="3">
    <source>
        <dbReference type="EMBL" id="MBC2769064.1"/>
    </source>
</evidence>
<name>A0A842HMD6_9BURK</name>
<organism evidence="3 4">
    <name type="scientific">Pusillimonas minor</name>
    <dbReference type="NCBI Taxonomy" id="2697024"/>
    <lineage>
        <taxon>Bacteria</taxon>
        <taxon>Pseudomonadati</taxon>
        <taxon>Pseudomonadota</taxon>
        <taxon>Betaproteobacteria</taxon>
        <taxon>Burkholderiales</taxon>
        <taxon>Alcaligenaceae</taxon>
        <taxon>Pusillimonas</taxon>
    </lineage>
</organism>
<dbReference type="AlphaFoldDB" id="A0A842HMD6"/>